<dbReference type="SUPFAM" id="SSF53098">
    <property type="entry name" value="Ribonuclease H-like"/>
    <property type="match status" value="1"/>
</dbReference>
<evidence type="ECO:0000313" key="4">
    <source>
        <dbReference type="Proteomes" id="UP001237011"/>
    </source>
</evidence>
<accession>A0ABY9HAS0</accession>
<dbReference type="InterPro" id="IPR051917">
    <property type="entry name" value="Transposase-Integrase"/>
</dbReference>
<dbReference type="PANTHER" id="PTHR10948:SF23">
    <property type="entry name" value="TRANSPOSASE INSI FOR INSERTION SEQUENCE ELEMENT IS30A-RELATED"/>
    <property type="match status" value="1"/>
</dbReference>
<dbReference type="InterPro" id="IPR036397">
    <property type="entry name" value="RNaseH_sf"/>
</dbReference>
<dbReference type="Proteomes" id="UP001237011">
    <property type="component" value="Chromosome"/>
</dbReference>
<feature type="domain" description="Integrase catalytic" evidence="2">
    <location>
        <begin position="179"/>
        <end position="342"/>
    </location>
</feature>
<proteinExistence type="predicted"/>
<evidence type="ECO:0000313" key="3">
    <source>
        <dbReference type="EMBL" id="WLP85536.1"/>
    </source>
</evidence>
<evidence type="ECO:0000259" key="2">
    <source>
        <dbReference type="PROSITE" id="PS50994"/>
    </source>
</evidence>
<name>A0ABY9HAS0_9MOLU</name>
<protein>
    <submittedName>
        <fullName evidence="3">IS30 family transposase</fullName>
    </submittedName>
</protein>
<dbReference type="PANTHER" id="PTHR10948">
    <property type="entry name" value="TRANSPOSASE"/>
    <property type="match status" value="1"/>
</dbReference>
<organism evidence="3 4">
    <name type="scientific">Mycoplasma seminis</name>
    <dbReference type="NCBI Taxonomy" id="512749"/>
    <lineage>
        <taxon>Bacteria</taxon>
        <taxon>Bacillati</taxon>
        <taxon>Mycoplasmatota</taxon>
        <taxon>Mollicutes</taxon>
        <taxon>Mycoplasmataceae</taxon>
        <taxon>Mycoplasma</taxon>
    </lineage>
</organism>
<dbReference type="RefSeq" id="WP_305937968.1">
    <property type="nucleotide sequence ID" value="NZ_CP132191.1"/>
</dbReference>
<dbReference type="Pfam" id="PF13936">
    <property type="entry name" value="HTH_38"/>
    <property type="match status" value="1"/>
</dbReference>
<keyword evidence="1" id="KW-0233">DNA recombination</keyword>
<reference evidence="3" key="1">
    <citation type="submission" date="2023-08" db="EMBL/GenBank/DDBJ databases">
        <title>Complete genome sequence of Mycoplasma seminis 2200.</title>
        <authorList>
            <person name="Spergser J."/>
        </authorList>
    </citation>
    <scope>NUCLEOTIDE SEQUENCE [LARGE SCALE GENOMIC DNA]</scope>
    <source>
        <strain evidence="3">2200</strain>
    </source>
</reference>
<dbReference type="EMBL" id="CP132191">
    <property type="protein sequence ID" value="WLP85536.1"/>
    <property type="molecule type" value="Genomic_DNA"/>
</dbReference>
<dbReference type="InterPro" id="IPR001584">
    <property type="entry name" value="Integrase_cat-core"/>
</dbReference>
<dbReference type="InterPro" id="IPR025246">
    <property type="entry name" value="IS30-like_HTH"/>
</dbReference>
<dbReference type="InterPro" id="IPR012337">
    <property type="entry name" value="RNaseH-like_sf"/>
</dbReference>
<dbReference type="InterPro" id="IPR053392">
    <property type="entry name" value="Transposase_IS30-like"/>
</dbReference>
<sequence>MEHFFCAPLKTPEKGFRIHYTRITAKVRYVIEALLKENFSISEIAKITGFSKSSISREITYNADLYGYTAEYAQYKHDMRNKWKAYFKLRNKIEKYPNFTNVFIDKFNKRSFGVKLTHTYIKFNYNFKMPSYRTVFNWINSNAWEITKEDRLRRHYKKGGKRTKSAVESLVGARWVRPFWTRPQKINDRSEFGHWEVDFIVGKSGKENYNLLTFTERKTRYGIIKKIKGKNPWNVAEVLWNLIREKQLNVKSITADNGFEFSKLFYLGYRLQIIIYRADPYASFQKGGNENFNGLVRRFFPKGTNFNNISEEEILVVQNEINNMPREIFDWQSADELFYDWNYYKDKWTPIPGDERFFIRNNLKRTSNTAKNKFFKNKSKF</sequence>
<dbReference type="Gene3D" id="3.30.420.10">
    <property type="entry name" value="Ribonuclease H-like superfamily/Ribonuclease H"/>
    <property type="match status" value="1"/>
</dbReference>
<dbReference type="NCBIfam" id="NF033563">
    <property type="entry name" value="transpos_IS30"/>
    <property type="match status" value="1"/>
</dbReference>
<evidence type="ECO:0000256" key="1">
    <source>
        <dbReference type="ARBA" id="ARBA00023172"/>
    </source>
</evidence>
<keyword evidence="4" id="KW-1185">Reference proteome</keyword>
<gene>
    <name evidence="3" type="ORF">Q8852_04440</name>
</gene>
<dbReference type="PROSITE" id="PS50994">
    <property type="entry name" value="INTEGRASE"/>
    <property type="match status" value="1"/>
</dbReference>